<dbReference type="Proteomes" id="UP000245708">
    <property type="component" value="Unassembled WGS sequence"/>
</dbReference>
<feature type="transmembrane region" description="Helical" evidence="1">
    <location>
        <begin position="159"/>
        <end position="176"/>
    </location>
</feature>
<keyword evidence="1" id="KW-1133">Transmembrane helix</keyword>
<feature type="transmembrane region" description="Helical" evidence="1">
    <location>
        <begin position="273"/>
        <end position="291"/>
    </location>
</feature>
<evidence type="ECO:0000256" key="1">
    <source>
        <dbReference type="SAM" id="Phobius"/>
    </source>
</evidence>
<feature type="transmembrane region" description="Helical" evidence="1">
    <location>
        <begin position="188"/>
        <end position="212"/>
    </location>
</feature>
<keyword evidence="4" id="KW-1185">Reference proteome</keyword>
<feature type="transmembrane region" description="Helical" evidence="1">
    <location>
        <begin position="252"/>
        <end position="267"/>
    </location>
</feature>
<name>A0A316GTA7_9RHOB</name>
<feature type="domain" description="EamA" evidence="2">
    <location>
        <begin position="160"/>
        <end position="284"/>
    </location>
</feature>
<reference evidence="3 4" key="1">
    <citation type="submission" date="2018-05" db="EMBL/GenBank/DDBJ databases">
        <title>Genomic Encyclopedia of Type Strains, Phase IV (KMG-IV): sequencing the most valuable type-strain genomes for metagenomic binning, comparative biology and taxonomic classification.</title>
        <authorList>
            <person name="Goeker M."/>
        </authorList>
    </citation>
    <scope>NUCLEOTIDE SEQUENCE [LARGE SCALE GENOMIC DNA]</scope>
    <source>
        <strain evidence="3 4">DSM 16097</strain>
    </source>
</reference>
<dbReference type="GO" id="GO:0016020">
    <property type="term" value="C:membrane"/>
    <property type="evidence" value="ECO:0007669"/>
    <property type="project" value="InterPro"/>
</dbReference>
<dbReference type="InterPro" id="IPR037185">
    <property type="entry name" value="EmrE-like"/>
</dbReference>
<evidence type="ECO:0000313" key="4">
    <source>
        <dbReference type="Proteomes" id="UP000245708"/>
    </source>
</evidence>
<dbReference type="AlphaFoldDB" id="A0A316GTA7"/>
<feature type="transmembrane region" description="Helical" evidence="1">
    <location>
        <begin position="218"/>
        <end position="240"/>
    </location>
</feature>
<feature type="transmembrane region" description="Helical" evidence="1">
    <location>
        <begin position="20"/>
        <end position="39"/>
    </location>
</feature>
<dbReference type="Pfam" id="PF00892">
    <property type="entry name" value="EamA"/>
    <property type="match status" value="2"/>
</dbReference>
<sequence length="303" mass="32364">MALARVGSGHERMDNLKGMAWMVLAMLSFALTDMVLVFATRALPVAQVLVLFGIGGAVLFGIWARVQGHHWVSPVLLMRPVMLRNVAEVLATVSFVFALSLIPLSTLSAVIQANPLLVTLGAALFLGEKVGWRRWLAIGVGLFGVLLIVQPGAEGFDPNIWIAVAAAIGLSLRDLATRPVPRSVPTTLLASYSFGAVAIAGLAMLPFGAGWITPTPGMAFLVLAGVLMGMVAYFSITAAMRVGEISVVTPMRYTRLVFAFAIALVVFDERLDPLTLVGVAIVVATGLYSLWRERQARRILTAP</sequence>
<feature type="transmembrane region" description="Helical" evidence="1">
    <location>
        <begin position="134"/>
        <end position="153"/>
    </location>
</feature>
<feature type="transmembrane region" description="Helical" evidence="1">
    <location>
        <begin position="45"/>
        <end position="64"/>
    </location>
</feature>
<feature type="transmembrane region" description="Helical" evidence="1">
    <location>
        <begin position="85"/>
        <end position="103"/>
    </location>
</feature>
<organism evidence="3 4">
    <name type="scientific">Roseicyclus mahoneyensis</name>
    <dbReference type="NCBI Taxonomy" id="164332"/>
    <lineage>
        <taxon>Bacteria</taxon>
        <taxon>Pseudomonadati</taxon>
        <taxon>Pseudomonadota</taxon>
        <taxon>Alphaproteobacteria</taxon>
        <taxon>Rhodobacterales</taxon>
        <taxon>Roseobacteraceae</taxon>
        <taxon>Roseicyclus</taxon>
    </lineage>
</organism>
<dbReference type="Gene3D" id="1.10.3730.20">
    <property type="match status" value="2"/>
</dbReference>
<dbReference type="SUPFAM" id="SSF103481">
    <property type="entry name" value="Multidrug resistance efflux transporter EmrE"/>
    <property type="match status" value="2"/>
</dbReference>
<dbReference type="EMBL" id="QGGW01000001">
    <property type="protein sequence ID" value="PWK62826.1"/>
    <property type="molecule type" value="Genomic_DNA"/>
</dbReference>
<feature type="domain" description="EamA" evidence="2">
    <location>
        <begin position="17"/>
        <end position="149"/>
    </location>
</feature>
<dbReference type="InterPro" id="IPR000620">
    <property type="entry name" value="EamA_dom"/>
</dbReference>
<gene>
    <name evidence="3" type="ORF">C7455_101863</name>
</gene>
<protein>
    <submittedName>
        <fullName evidence="3">Drug/metabolite transporter (DMT)-like permease</fullName>
    </submittedName>
</protein>
<keyword evidence="1" id="KW-0812">Transmembrane</keyword>
<accession>A0A316GTA7</accession>
<comment type="caution">
    <text evidence="3">The sequence shown here is derived from an EMBL/GenBank/DDBJ whole genome shotgun (WGS) entry which is preliminary data.</text>
</comment>
<keyword evidence="1" id="KW-0472">Membrane</keyword>
<evidence type="ECO:0000259" key="2">
    <source>
        <dbReference type="Pfam" id="PF00892"/>
    </source>
</evidence>
<proteinExistence type="predicted"/>
<evidence type="ECO:0000313" key="3">
    <source>
        <dbReference type="EMBL" id="PWK62826.1"/>
    </source>
</evidence>
<dbReference type="PANTHER" id="PTHR22911">
    <property type="entry name" value="ACYL-MALONYL CONDENSING ENZYME-RELATED"/>
    <property type="match status" value="1"/>
</dbReference>
<dbReference type="PANTHER" id="PTHR22911:SF135">
    <property type="entry name" value="BLR4310 PROTEIN"/>
    <property type="match status" value="1"/>
</dbReference>